<feature type="domain" description="Helicase ATP-binding" evidence="10">
    <location>
        <begin position="626"/>
        <end position="787"/>
    </location>
</feature>
<dbReference type="InterPro" id="IPR004576">
    <property type="entry name" value="Mfd"/>
</dbReference>
<comment type="function">
    <text evidence="9">Couples transcription and DNA repair by recognizing RNA polymerase (RNAP) stalled at DNA lesions. Mediates ATP-dependent release of RNAP and its truncated transcript from the DNA, and recruitment of nucleotide excision repair machinery to the damaged site.</text>
</comment>
<accession>A0A846QPY7</accession>
<dbReference type="SMART" id="SM00490">
    <property type="entry name" value="HELICc"/>
    <property type="match status" value="1"/>
</dbReference>
<dbReference type="GO" id="GO:0003684">
    <property type="term" value="F:damaged DNA binding"/>
    <property type="evidence" value="ECO:0007669"/>
    <property type="project" value="InterPro"/>
</dbReference>
<dbReference type="Pfam" id="PF03461">
    <property type="entry name" value="TRCF"/>
    <property type="match status" value="1"/>
</dbReference>
<dbReference type="EMBL" id="JAATJA010000001">
    <property type="protein sequence ID" value="NJB66759.1"/>
    <property type="molecule type" value="Genomic_DNA"/>
</dbReference>
<dbReference type="PANTHER" id="PTHR47964:SF1">
    <property type="entry name" value="ATP-DEPENDENT DNA HELICASE HOMOLOG RECG, CHLOROPLASTIC"/>
    <property type="match status" value="1"/>
</dbReference>
<dbReference type="CDD" id="cd17991">
    <property type="entry name" value="DEXHc_TRCF"/>
    <property type="match status" value="1"/>
</dbReference>
<evidence type="ECO:0000313" key="13">
    <source>
        <dbReference type="Proteomes" id="UP000580856"/>
    </source>
</evidence>
<keyword evidence="7 9" id="KW-0238">DNA-binding</keyword>
<dbReference type="GO" id="GO:0006355">
    <property type="term" value="P:regulation of DNA-templated transcription"/>
    <property type="evidence" value="ECO:0007669"/>
    <property type="project" value="UniProtKB-UniRule"/>
</dbReference>
<name>A0A846QPY7_9BACT</name>
<dbReference type="HAMAP" id="MF_00969">
    <property type="entry name" value="TRCF"/>
    <property type="match status" value="1"/>
</dbReference>
<feature type="domain" description="Helicase C-terminal" evidence="11">
    <location>
        <begin position="808"/>
        <end position="962"/>
    </location>
</feature>
<dbReference type="Gene3D" id="3.30.2060.10">
    <property type="entry name" value="Penicillin-binding protein 1b domain"/>
    <property type="match status" value="1"/>
</dbReference>
<dbReference type="InterPro" id="IPR011545">
    <property type="entry name" value="DEAD/DEAH_box_helicase_dom"/>
</dbReference>
<keyword evidence="5 12" id="KW-0347">Helicase</keyword>
<dbReference type="SMART" id="SM01058">
    <property type="entry name" value="CarD_TRCF"/>
    <property type="match status" value="1"/>
</dbReference>
<keyword evidence="13" id="KW-1185">Reference proteome</keyword>
<keyword evidence="4 9" id="KW-0378">Hydrolase</keyword>
<proteinExistence type="inferred from homology"/>
<dbReference type="Gene3D" id="2.40.10.170">
    <property type="match status" value="1"/>
</dbReference>
<dbReference type="Gene3D" id="3.40.50.300">
    <property type="entry name" value="P-loop containing nucleotide triphosphate hydrolases"/>
    <property type="match status" value="2"/>
</dbReference>
<organism evidence="12 13">
    <name type="scientific">Desulfobaculum xiamenense</name>
    <dbReference type="NCBI Taxonomy" id="995050"/>
    <lineage>
        <taxon>Bacteria</taxon>
        <taxon>Pseudomonadati</taxon>
        <taxon>Thermodesulfobacteriota</taxon>
        <taxon>Desulfovibrionia</taxon>
        <taxon>Desulfovibrionales</taxon>
        <taxon>Desulfovibrionaceae</taxon>
        <taxon>Desulfobaculum</taxon>
    </lineage>
</organism>
<comment type="caution">
    <text evidence="12">The sequence shown here is derived from an EMBL/GenBank/DDBJ whole genome shotgun (WGS) entry which is preliminary data.</text>
</comment>
<dbReference type="Pfam" id="PF00270">
    <property type="entry name" value="DEAD"/>
    <property type="match status" value="1"/>
</dbReference>
<dbReference type="SMART" id="SM00487">
    <property type="entry name" value="DEXDc"/>
    <property type="match status" value="1"/>
</dbReference>
<dbReference type="Proteomes" id="UP000580856">
    <property type="component" value="Unassembled WGS sequence"/>
</dbReference>
<dbReference type="InterPro" id="IPR005118">
    <property type="entry name" value="TRCF_C"/>
</dbReference>
<dbReference type="InterPro" id="IPR014001">
    <property type="entry name" value="Helicase_ATP-bd"/>
</dbReference>
<evidence type="ECO:0000256" key="5">
    <source>
        <dbReference type="ARBA" id="ARBA00022806"/>
    </source>
</evidence>
<dbReference type="Pfam" id="PF17757">
    <property type="entry name" value="UvrB_inter"/>
    <property type="match status" value="1"/>
</dbReference>
<comment type="similarity">
    <text evidence="9">In the C-terminal section; belongs to the helicase family. RecG subfamily.</text>
</comment>
<dbReference type="Gene3D" id="3.90.1150.50">
    <property type="entry name" value="Transcription-repair-coupling factor, D7 domain"/>
    <property type="match status" value="1"/>
</dbReference>
<dbReference type="NCBIfam" id="TIGR00580">
    <property type="entry name" value="mfd"/>
    <property type="match status" value="1"/>
</dbReference>
<reference evidence="12 13" key="1">
    <citation type="submission" date="2020-03" db="EMBL/GenBank/DDBJ databases">
        <title>Genomic Encyclopedia of Type Strains, Phase IV (KMG-IV): sequencing the most valuable type-strain genomes for metagenomic binning, comparative biology and taxonomic classification.</title>
        <authorList>
            <person name="Goeker M."/>
        </authorList>
    </citation>
    <scope>NUCLEOTIDE SEQUENCE [LARGE SCALE GENOMIC DNA]</scope>
    <source>
        <strain evidence="12 13">DSM 24233</strain>
    </source>
</reference>
<dbReference type="InterPro" id="IPR041471">
    <property type="entry name" value="UvrB_inter"/>
</dbReference>
<keyword evidence="2 9" id="KW-0547">Nucleotide-binding</keyword>
<dbReference type="InterPro" id="IPR027417">
    <property type="entry name" value="P-loop_NTPase"/>
</dbReference>
<comment type="subcellular location">
    <subcellularLocation>
        <location evidence="9">Cytoplasm</location>
    </subcellularLocation>
</comment>
<protein>
    <recommendedName>
        <fullName evidence="9">Transcription-repair-coupling factor</fullName>
        <shortName evidence="9">TRCF</shortName>
        <ecNumber evidence="9">3.6.4.-</ecNumber>
    </recommendedName>
</protein>
<dbReference type="RefSeq" id="WP_245168079.1">
    <property type="nucleotide sequence ID" value="NZ_JAATJA010000001.1"/>
</dbReference>
<dbReference type="InterPro" id="IPR047112">
    <property type="entry name" value="RecG/Mfd"/>
</dbReference>
<dbReference type="GO" id="GO:0016787">
    <property type="term" value="F:hydrolase activity"/>
    <property type="evidence" value="ECO:0007669"/>
    <property type="project" value="UniProtKB-KW"/>
</dbReference>
<dbReference type="EC" id="3.6.4.-" evidence="9"/>
<dbReference type="GO" id="GO:0003678">
    <property type="term" value="F:DNA helicase activity"/>
    <property type="evidence" value="ECO:0007669"/>
    <property type="project" value="TreeGrafter"/>
</dbReference>
<comment type="similarity">
    <text evidence="9">In the N-terminal section; belongs to the UvrB family.</text>
</comment>
<evidence type="ECO:0000256" key="9">
    <source>
        <dbReference type="HAMAP-Rule" id="MF_00969"/>
    </source>
</evidence>
<dbReference type="GO" id="GO:0000716">
    <property type="term" value="P:transcription-coupled nucleotide-excision repair, DNA damage recognition"/>
    <property type="evidence" value="ECO:0007669"/>
    <property type="project" value="UniProtKB-UniRule"/>
</dbReference>
<dbReference type="SUPFAM" id="SSF141259">
    <property type="entry name" value="CarD-like"/>
    <property type="match status" value="1"/>
</dbReference>
<dbReference type="SUPFAM" id="SSF143517">
    <property type="entry name" value="TRCF domain-like"/>
    <property type="match status" value="1"/>
</dbReference>
<evidence type="ECO:0000256" key="7">
    <source>
        <dbReference type="ARBA" id="ARBA00023125"/>
    </source>
</evidence>
<dbReference type="Pfam" id="PF02559">
    <property type="entry name" value="CarD_TRCF_RID"/>
    <property type="match status" value="1"/>
</dbReference>
<dbReference type="SUPFAM" id="SSF52540">
    <property type="entry name" value="P-loop containing nucleoside triphosphate hydrolases"/>
    <property type="match status" value="3"/>
</dbReference>
<keyword evidence="3 9" id="KW-0227">DNA damage</keyword>
<dbReference type="GO" id="GO:0005737">
    <property type="term" value="C:cytoplasm"/>
    <property type="evidence" value="ECO:0007669"/>
    <property type="project" value="UniProtKB-SubCell"/>
</dbReference>
<dbReference type="AlphaFoldDB" id="A0A846QPY7"/>
<dbReference type="Pfam" id="PF00271">
    <property type="entry name" value="Helicase_C"/>
    <property type="match status" value="1"/>
</dbReference>
<evidence type="ECO:0000256" key="1">
    <source>
        <dbReference type="ARBA" id="ARBA00022490"/>
    </source>
</evidence>
<evidence type="ECO:0000256" key="4">
    <source>
        <dbReference type="ARBA" id="ARBA00022801"/>
    </source>
</evidence>
<evidence type="ECO:0000259" key="10">
    <source>
        <dbReference type="PROSITE" id="PS51192"/>
    </source>
</evidence>
<evidence type="ECO:0000256" key="2">
    <source>
        <dbReference type="ARBA" id="ARBA00022741"/>
    </source>
</evidence>
<dbReference type="PANTHER" id="PTHR47964">
    <property type="entry name" value="ATP-DEPENDENT DNA HELICASE HOMOLOG RECG, CHLOROPLASTIC"/>
    <property type="match status" value="1"/>
</dbReference>
<dbReference type="GO" id="GO:0005524">
    <property type="term" value="F:ATP binding"/>
    <property type="evidence" value="ECO:0007669"/>
    <property type="project" value="UniProtKB-UniRule"/>
</dbReference>
<evidence type="ECO:0000256" key="8">
    <source>
        <dbReference type="ARBA" id="ARBA00023204"/>
    </source>
</evidence>
<dbReference type="InterPro" id="IPR001650">
    <property type="entry name" value="Helicase_C-like"/>
</dbReference>
<evidence type="ECO:0000256" key="6">
    <source>
        <dbReference type="ARBA" id="ARBA00022840"/>
    </source>
</evidence>
<keyword evidence="1 9" id="KW-0963">Cytoplasm</keyword>
<dbReference type="PROSITE" id="PS51192">
    <property type="entry name" value="HELICASE_ATP_BIND_1"/>
    <property type="match status" value="1"/>
</dbReference>
<dbReference type="InterPro" id="IPR003711">
    <property type="entry name" value="CarD-like/TRCF_RID"/>
</dbReference>
<evidence type="ECO:0000256" key="3">
    <source>
        <dbReference type="ARBA" id="ARBA00022763"/>
    </source>
</evidence>
<evidence type="ECO:0000313" key="12">
    <source>
        <dbReference type="EMBL" id="NJB66759.1"/>
    </source>
</evidence>
<keyword evidence="8 9" id="KW-0234">DNA repair</keyword>
<gene>
    <name evidence="9" type="primary">mfd</name>
    <name evidence="12" type="ORF">GGQ74_000399</name>
</gene>
<dbReference type="SMART" id="SM00982">
    <property type="entry name" value="TRCF"/>
    <property type="match status" value="1"/>
</dbReference>
<keyword evidence="6 9" id="KW-0067">ATP-binding</keyword>
<sequence>MIFPAELREFALDGRSAGADGLPLSRRVYKSGPGTQAAIAAGLLSRGQSVVMVVPGARELVQMQALLGLLTHGSGPFGGSRWIAFPPYPAKSTDPGRWANRWAALYSLATGDGPRGVLITVDNLLPKWPPRRILTSCHLTLTKGEEVLSEVLLEQCASWGYERTAMVTRPGEMAMRGDILDIFAPGYPRPLRFEFFGDTLDDIRLFDPVSQRSSDDLAEAVLLPASPAVLTEDECRAARARWERLRGIGELDRAAEQHFLRLLDEGKGSIRPGMFYDDAATLDEWLPRDAAWVLCGAGRLRTRLEEVEWEWTEALDEEAERQGWRRPRNVLVQKAETARRAWQERPQIHFEDLTIGEKRDGVDLPEKSYTAFEELFWKPEDRNRPWQALMAALKVWARERPQVVLSFRTAQSRKKFLALAEQDGVHPSLEYVADARGLFALVSPFRQGIELGWCGALLLGEDVIQPTRERAVLPGAGDFKGLSTYEDLAEDDLLVHREWGLGRFGGLHRLNLGNVNNDYLLLFYAGDDKLYLPVDRLDVIQRYKGPEGATPALDKLGGTGWARAKDRARTAIEKIARELVEMYAWRKVAKGRAYTPVDDMYTEFEASFGFEETPDQETAIRDVLEDMERPEPMDRLVCGDVGFGKTEIAMRAAFRAALDGRQVAILCPTTVLAEQHYQNFKRRMEGFPVTVGLLSRFVPKPRQKTVLAAAARAEIDILIGTHRLLSEDVHLPNLGLLVLDEEQRFGVKHKERLKQMRKEIDVLALTATPIPRTLQLSISGIRSLSVMETPPVDRKPVQTSILEREQGVLRTIVRRELERKGQVFWVHNRVSSLPRVVEYVQQLVPEARVGMAHGQMRERELEDTIHGFWHGEIDVLVCTAIVESGLDFPRANTLVVDQAQLFGLGQLYQLRGRVGRSSTQAYAYFVVPSLDRLPEKTRKRLQVILDMDYLGAGFQIAMEDLRLRGAGNILGEVQSGSMAKVGLDMFLEMLEEEIRSLKGEELRRDTSPELNILFEAHIPEDYMPDARERLRYYKALSTAASDRALEELSGEIRDRFGAIPLQLSQFLAVLRLKRLLGRLQVVRADLFEGRIVLSFAENATAVDPERIVGWLQQHPSVARMMPPAKLELRVSAEGGVCAAIDAIERELTALLPADKTA</sequence>
<evidence type="ECO:0000259" key="11">
    <source>
        <dbReference type="PROSITE" id="PS51194"/>
    </source>
</evidence>
<dbReference type="PROSITE" id="PS51194">
    <property type="entry name" value="HELICASE_CTER"/>
    <property type="match status" value="1"/>
</dbReference>
<dbReference type="InterPro" id="IPR036101">
    <property type="entry name" value="CarD-like/TRCF_RID_sf"/>
</dbReference>
<dbReference type="InterPro" id="IPR037235">
    <property type="entry name" value="TRCF-like_C_D7"/>
</dbReference>
<dbReference type="Gene3D" id="3.40.50.11180">
    <property type="match status" value="1"/>
</dbReference>